<keyword evidence="3" id="KW-1185">Reference proteome</keyword>
<organism evidence="2 3">
    <name type="scientific">Actinobacillus indolicus</name>
    <dbReference type="NCBI Taxonomy" id="51049"/>
    <lineage>
        <taxon>Bacteria</taxon>
        <taxon>Pseudomonadati</taxon>
        <taxon>Pseudomonadota</taxon>
        <taxon>Gammaproteobacteria</taxon>
        <taxon>Pasteurellales</taxon>
        <taxon>Pasteurellaceae</taxon>
        <taxon>Actinobacillus</taxon>
    </lineage>
</organism>
<dbReference type="RefSeq" id="WP_162857568.1">
    <property type="nucleotide sequence ID" value="NZ_CP038145.1"/>
</dbReference>
<dbReference type="InterPro" id="IPR009270">
    <property type="entry name" value="DUF927"/>
</dbReference>
<dbReference type="KEGG" id="aio:EXH44_09355"/>
<name>A0A4P7CJV1_9PAST</name>
<reference evidence="2 3" key="1">
    <citation type="submission" date="2019-03" db="EMBL/GenBank/DDBJ databases">
        <authorList>
            <person name="Che Y."/>
            <person name="Zhou L."/>
        </authorList>
    </citation>
    <scope>NUCLEOTIDE SEQUENCE [LARGE SCALE GENOMIC DNA]</scope>
    <source>
        <strain evidence="2 3">AIFJ1607</strain>
    </source>
</reference>
<dbReference type="Proteomes" id="UP000294444">
    <property type="component" value="Chromosome"/>
</dbReference>
<proteinExistence type="predicted"/>
<feature type="domain" description="DUF927" evidence="1">
    <location>
        <begin position="4"/>
        <end position="196"/>
    </location>
</feature>
<dbReference type="AlphaFoldDB" id="A0A4P7CJV1"/>
<dbReference type="EMBL" id="CP038145">
    <property type="protein sequence ID" value="QBQ64415.1"/>
    <property type="molecule type" value="Genomic_DNA"/>
</dbReference>
<evidence type="ECO:0000259" key="1">
    <source>
        <dbReference type="Pfam" id="PF06048"/>
    </source>
</evidence>
<accession>A0A4P7CJV1</accession>
<evidence type="ECO:0000313" key="2">
    <source>
        <dbReference type="EMBL" id="QBQ64415.1"/>
    </source>
</evidence>
<dbReference type="Pfam" id="PF06048">
    <property type="entry name" value="DUF927"/>
    <property type="match status" value="1"/>
</dbReference>
<protein>
    <submittedName>
        <fullName evidence="2">DUF927 domain-containing protein</fullName>
    </submittedName>
</protein>
<gene>
    <name evidence="2" type="ORF">EXH44_09355</name>
</gene>
<sequence>MRIELADYIQNESQWAKRWEITSKSGWKNGAYVMPNGDIIGETSSEKPLFLRIKAEKAQYYTTQGSLSDWQDHIARYAIGNSMIMLSIACGLAAPIIHLLKAPSFGLHLYVNSSSGKSIASQAGASLYGHGKLSLSSWKGTDNGIINEAISHNDGLLVMDELTQIDPKHGKDIAYALFNGEDKTRAKADGGNRKKRNWNVLVLSTGERDLETQLEQYKIPVKAGELVRLVNIPFEQYRNFHEFTDSKKSIMEQGKAFAENLDQNSKTFYGTAGREWILYLAEHKNEIEEIFRFYNQQWTDYLPKDRKVSNQIGRVARNFAVLETACQCSRHITGWTAAEITETLHHVFNLWIENNGYEDNETRKIIEKLDSFLSQNLHRFHRKDNHGYIIEASNPAGAFVDGSEPLYYVFSHALNSEFTGFQEKHVINVLIEKGRLFKKEQGRNLSTIPSEFQRGAIKRAYCIYPPQDKD</sequence>
<evidence type="ECO:0000313" key="3">
    <source>
        <dbReference type="Proteomes" id="UP000294444"/>
    </source>
</evidence>